<organism evidence="1 2">
    <name type="scientific">Leishmania orientalis</name>
    <dbReference type="NCBI Taxonomy" id="2249476"/>
    <lineage>
        <taxon>Eukaryota</taxon>
        <taxon>Discoba</taxon>
        <taxon>Euglenozoa</taxon>
        <taxon>Kinetoplastea</taxon>
        <taxon>Metakinetoplastina</taxon>
        <taxon>Trypanosomatida</taxon>
        <taxon>Trypanosomatidae</taxon>
        <taxon>Leishmaniinae</taxon>
        <taxon>Leishmania</taxon>
    </lineage>
</organism>
<comment type="caution">
    <text evidence="1">The sequence shown here is derived from an EMBL/GenBank/DDBJ whole genome shotgun (WGS) entry which is preliminary data.</text>
</comment>
<dbReference type="EMBL" id="JAFHLR010000016">
    <property type="protein sequence ID" value="KAG5482311.1"/>
    <property type="molecule type" value="Genomic_DNA"/>
</dbReference>
<evidence type="ECO:0000313" key="1">
    <source>
        <dbReference type="EMBL" id="KAG5482311.1"/>
    </source>
</evidence>
<proteinExistence type="predicted"/>
<name>A0A836GVZ0_9TRYP</name>
<keyword evidence="2" id="KW-1185">Reference proteome</keyword>
<sequence>MAQRQQQVWRAMVSDPQAERCIQLRHSWCSDRGCELRERLLTSDDCYAATGRVCTHLELCRLLCLVANGSELVRADEMRREVFGQRSLDALLQVTADALVPVYFRYPYVELLPTQPKGAAALHPAEPLDGVQGELQAFDNAVVSGSGP</sequence>
<dbReference type="Proteomes" id="UP000674143">
    <property type="component" value="Unassembled WGS sequence"/>
</dbReference>
<dbReference type="KEGG" id="loi:92361437"/>
<dbReference type="AlphaFoldDB" id="A0A836GVZ0"/>
<protein>
    <submittedName>
        <fullName evidence="1">Uncharacterized protein</fullName>
    </submittedName>
</protein>
<dbReference type="GeneID" id="92361437"/>
<evidence type="ECO:0000313" key="2">
    <source>
        <dbReference type="Proteomes" id="UP000674143"/>
    </source>
</evidence>
<gene>
    <name evidence="1" type="ORF">LSCM4_05564</name>
</gene>
<reference evidence="2" key="2">
    <citation type="journal article" date="2021" name="Sci. Data">
        <title>Chromosome-scale genome sequencing, assembly and annotation of six genomes from subfamily Leishmaniinae.</title>
        <authorList>
            <person name="Almutairi H."/>
            <person name="Urbaniak M.D."/>
            <person name="Bates M.D."/>
            <person name="Jariyapan N."/>
            <person name="Kwakye-Nuako G."/>
            <person name="Thomaz Soccol V."/>
            <person name="Al-Salem W.S."/>
            <person name="Dillon R.J."/>
            <person name="Bates P.A."/>
            <person name="Gatherer D."/>
        </authorList>
    </citation>
    <scope>NUCLEOTIDE SEQUENCE [LARGE SCALE GENOMIC DNA]</scope>
</reference>
<dbReference type="RefSeq" id="XP_067064317.1">
    <property type="nucleotide sequence ID" value="XM_067207503.1"/>
</dbReference>
<accession>A0A836GVZ0</accession>
<reference evidence="2" key="1">
    <citation type="journal article" date="2021" name="Microbiol. Resour. Announc.">
        <title>LGAAP: Leishmaniinae Genome Assembly and Annotation Pipeline.</title>
        <authorList>
            <person name="Almutairi H."/>
            <person name="Urbaniak M.D."/>
            <person name="Bates M.D."/>
            <person name="Jariyapan N."/>
            <person name="Kwakye-Nuako G."/>
            <person name="Thomaz-Soccol V."/>
            <person name="Al-Salem W.S."/>
            <person name="Dillon R.J."/>
            <person name="Bates P.A."/>
            <person name="Gatherer D."/>
        </authorList>
    </citation>
    <scope>NUCLEOTIDE SEQUENCE [LARGE SCALE GENOMIC DNA]</scope>
</reference>